<dbReference type="EMBL" id="CACRSM010000002">
    <property type="protein sequence ID" value="VYS80204.1"/>
    <property type="molecule type" value="Genomic_DNA"/>
</dbReference>
<dbReference type="InterPro" id="IPR036152">
    <property type="entry name" value="Asp/glu_Ase-like_sf"/>
</dbReference>
<evidence type="ECO:0000313" key="6">
    <source>
        <dbReference type="EMBL" id="VYS80204.1"/>
    </source>
</evidence>
<sequence>MRIHVTYAGGTIGMVDSPDGLRPGADMASWLNTQFDGIELKGHVSMSQLSPLVDSSETTPIHWQMIIDDIRAHGDEADAFLVLHGTDTMAYSAAALSYALADFTKPIVLTGSQYPLGVVGTDASANVTGALRAAGSSQVSGVTLFFGHMLLAGNRSTKTSSWAFAGFDSPSTLPIARTGAPWRWYHSVEAGEGWANPAPYARHDVAVVDIVPGLSAARLRSMFTPLPEAVIIRAYGVGNIPASDPGFVDVLQELREAEVPLIVASQCHQAEVVLGHYEAGSTLARLGAISAHDMTLEALYAKTIFLLSQGLQGEEFAQWMNRSIAGEVSLPGIA</sequence>
<dbReference type="Pfam" id="PF00710">
    <property type="entry name" value="Asparaginase"/>
    <property type="match status" value="1"/>
</dbReference>
<dbReference type="SMART" id="SM00870">
    <property type="entry name" value="Asparaginase"/>
    <property type="match status" value="1"/>
</dbReference>
<dbReference type="InterPro" id="IPR027475">
    <property type="entry name" value="Asparaginase/glutaminase_AS2"/>
</dbReference>
<dbReference type="PIRSF" id="PIRSF500176">
    <property type="entry name" value="L_ASNase"/>
    <property type="match status" value="1"/>
</dbReference>
<dbReference type="SFLD" id="SFLDS00057">
    <property type="entry name" value="Glutaminase/Asparaginase"/>
    <property type="match status" value="1"/>
</dbReference>
<dbReference type="AlphaFoldDB" id="A0A6N2RHU0"/>
<dbReference type="InterPro" id="IPR027473">
    <property type="entry name" value="L-asparaginase_C"/>
</dbReference>
<feature type="binding site" evidence="2">
    <location>
        <begin position="86"/>
        <end position="87"/>
    </location>
    <ligand>
        <name>substrate</name>
    </ligand>
</feature>
<dbReference type="PROSITE" id="PS00917">
    <property type="entry name" value="ASN_GLN_ASE_2"/>
    <property type="match status" value="1"/>
</dbReference>
<dbReference type="InterPro" id="IPR040919">
    <property type="entry name" value="Asparaginase_C"/>
</dbReference>
<dbReference type="Gene3D" id="3.40.50.40">
    <property type="match status" value="1"/>
</dbReference>
<dbReference type="SUPFAM" id="SSF53774">
    <property type="entry name" value="Glutaminase/Asparaginase"/>
    <property type="match status" value="1"/>
</dbReference>
<dbReference type="InterPro" id="IPR041725">
    <property type="entry name" value="L-asparaginase_I"/>
</dbReference>
<evidence type="ECO:0000256" key="2">
    <source>
        <dbReference type="PIRSR" id="PIRSR001220-2"/>
    </source>
</evidence>
<feature type="active site" description="O-isoaspartyl threonine intermediate" evidence="1">
    <location>
        <position position="11"/>
    </location>
</feature>
<dbReference type="PIRSF" id="PIRSF001220">
    <property type="entry name" value="L-ASNase_gatD"/>
    <property type="match status" value="1"/>
</dbReference>
<feature type="domain" description="Asparaginase/glutaminase C-terminal" evidence="5">
    <location>
        <begin position="204"/>
        <end position="320"/>
    </location>
</feature>
<accession>A0A6N2RHU0</accession>
<keyword evidence="6" id="KW-0378">Hydrolase</keyword>
<dbReference type="PANTHER" id="PTHR11707:SF28">
    <property type="entry name" value="60 KDA LYSOPHOSPHOLIPASE"/>
    <property type="match status" value="1"/>
</dbReference>
<evidence type="ECO:0000256" key="1">
    <source>
        <dbReference type="PIRSR" id="PIRSR001220-1"/>
    </source>
</evidence>
<dbReference type="InterPro" id="IPR037152">
    <property type="entry name" value="L-asparaginase_N_sf"/>
</dbReference>
<dbReference type="InterPro" id="IPR006034">
    <property type="entry name" value="Asparaginase/glutaminase-like"/>
</dbReference>
<dbReference type="PRINTS" id="PR00139">
    <property type="entry name" value="ASNGLNASE"/>
</dbReference>
<protein>
    <submittedName>
        <fullName evidence="6">L-asparaginase 1</fullName>
        <ecNumber evidence="6">3.5.1.1</ecNumber>
    </submittedName>
</protein>
<feature type="binding site" evidence="2">
    <location>
        <position position="55"/>
    </location>
    <ligand>
        <name>substrate</name>
    </ligand>
</feature>
<proteinExistence type="predicted"/>
<dbReference type="CDD" id="cd08963">
    <property type="entry name" value="L-asparaginase_I"/>
    <property type="match status" value="1"/>
</dbReference>
<evidence type="ECO:0000259" key="4">
    <source>
        <dbReference type="Pfam" id="PF00710"/>
    </source>
</evidence>
<feature type="domain" description="L-asparaginase N-terminal" evidence="4">
    <location>
        <begin position="2"/>
        <end position="186"/>
    </location>
</feature>
<evidence type="ECO:0000256" key="3">
    <source>
        <dbReference type="PROSITE-ProRule" id="PRU10100"/>
    </source>
</evidence>
<gene>
    <name evidence="6" type="primary">ansA</name>
    <name evidence="6" type="ORF">AOLFYP35_00355</name>
</gene>
<feature type="active site" evidence="3">
    <location>
        <position position="86"/>
    </location>
</feature>
<dbReference type="PROSITE" id="PS51732">
    <property type="entry name" value="ASN_GLN_ASE_3"/>
    <property type="match status" value="1"/>
</dbReference>
<dbReference type="Pfam" id="PF17763">
    <property type="entry name" value="Asparaginase_C"/>
    <property type="match status" value="1"/>
</dbReference>
<dbReference type="InterPro" id="IPR027474">
    <property type="entry name" value="L-asparaginase_N"/>
</dbReference>
<evidence type="ECO:0000259" key="5">
    <source>
        <dbReference type="Pfam" id="PF17763"/>
    </source>
</evidence>
<reference evidence="6" key="1">
    <citation type="submission" date="2019-11" db="EMBL/GenBank/DDBJ databases">
        <authorList>
            <person name="Feng L."/>
        </authorList>
    </citation>
    <scope>NUCLEOTIDE SEQUENCE</scope>
    <source>
        <strain evidence="6">AodontolyticusLFYP35</strain>
    </source>
</reference>
<dbReference type="GO" id="GO:0004067">
    <property type="term" value="F:asparaginase activity"/>
    <property type="evidence" value="ECO:0007669"/>
    <property type="project" value="UniProtKB-UniRule"/>
</dbReference>
<dbReference type="Gene3D" id="3.40.50.1170">
    <property type="entry name" value="L-asparaginase, N-terminal domain"/>
    <property type="match status" value="1"/>
</dbReference>
<dbReference type="PANTHER" id="PTHR11707">
    <property type="entry name" value="L-ASPARAGINASE"/>
    <property type="match status" value="1"/>
</dbReference>
<organism evidence="6">
    <name type="scientific">Schaalia odontolytica</name>
    <dbReference type="NCBI Taxonomy" id="1660"/>
    <lineage>
        <taxon>Bacteria</taxon>
        <taxon>Bacillati</taxon>
        <taxon>Actinomycetota</taxon>
        <taxon>Actinomycetes</taxon>
        <taxon>Actinomycetales</taxon>
        <taxon>Actinomycetaceae</taxon>
        <taxon>Schaalia</taxon>
    </lineage>
</organism>
<name>A0A6N2RHU0_9ACTO</name>
<dbReference type="EC" id="3.5.1.1" evidence="6"/>